<keyword evidence="3" id="KW-1185">Reference proteome</keyword>
<dbReference type="OrthoDB" id="1644187at2759"/>
<dbReference type="InterPro" id="IPR006527">
    <property type="entry name" value="F-box-assoc_dom_typ1"/>
</dbReference>
<name>W9QJB7_9ROSA</name>
<dbReference type="KEGG" id="mnt:21405138"/>
<dbReference type="PANTHER" id="PTHR31672:SF13">
    <property type="entry name" value="F-BOX PROTEIN CPR30-LIKE"/>
    <property type="match status" value="1"/>
</dbReference>
<dbReference type="AlphaFoldDB" id="W9QJB7"/>
<dbReference type="Proteomes" id="UP000030645">
    <property type="component" value="Unassembled WGS sequence"/>
</dbReference>
<organism evidence="2 3">
    <name type="scientific">Morus notabilis</name>
    <dbReference type="NCBI Taxonomy" id="981085"/>
    <lineage>
        <taxon>Eukaryota</taxon>
        <taxon>Viridiplantae</taxon>
        <taxon>Streptophyta</taxon>
        <taxon>Embryophyta</taxon>
        <taxon>Tracheophyta</taxon>
        <taxon>Spermatophyta</taxon>
        <taxon>Magnoliopsida</taxon>
        <taxon>eudicotyledons</taxon>
        <taxon>Gunneridae</taxon>
        <taxon>Pentapetalae</taxon>
        <taxon>rosids</taxon>
        <taxon>fabids</taxon>
        <taxon>Rosales</taxon>
        <taxon>Moraceae</taxon>
        <taxon>Moreae</taxon>
        <taxon>Morus</taxon>
    </lineage>
</organism>
<accession>W9QJB7</accession>
<dbReference type="EMBL" id="KE343693">
    <property type="protein sequence ID" value="EXB38420.1"/>
    <property type="molecule type" value="Genomic_DNA"/>
</dbReference>
<dbReference type="InterPro" id="IPR017451">
    <property type="entry name" value="F-box-assoc_interact_dom"/>
</dbReference>
<sequence length="308" mass="35270">MGATEGCSLLTIFGYDDDDNDRIRCSTEVLNFPIDPAKHIESLCYCDGIIFIGLSASNLTVEGVLFNPAIKESRVLPKPCFAGSFMEMGKGFGYDHRTNDYKVVTFGFVRHGHERRAEVYGMATDSWREIEMQIQTNGAFSGAEVYCEGVFYWRMADYNHMILSFDMSDEVFRRIPLPNNLQELAIDLDIELAVWNGSVAFFYFPGETEDPTLFVMNDRVDDARGSCYWVKHLTIGPFEGIARPWIFWKNDELLMVRKGTEGWLVSYNVRSKKIRGLPIQGERGRYFRFLYVGSLVSVQRRGQAQLQI</sequence>
<dbReference type="InterPro" id="IPR050796">
    <property type="entry name" value="SCF_F-box_component"/>
</dbReference>
<protein>
    <recommendedName>
        <fullName evidence="1">F-box associated beta-propeller type 1 domain-containing protein</fullName>
    </recommendedName>
</protein>
<evidence type="ECO:0000313" key="2">
    <source>
        <dbReference type="EMBL" id="EXB38420.1"/>
    </source>
</evidence>
<proteinExistence type="predicted"/>
<dbReference type="NCBIfam" id="TIGR01640">
    <property type="entry name" value="F_box_assoc_1"/>
    <property type="match status" value="1"/>
</dbReference>
<evidence type="ECO:0000313" key="3">
    <source>
        <dbReference type="Proteomes" id="UP000030645"/>
    </source>
</evidence>
<gene>
    <name evidence="2" type="ORF">L484_022320</name>
</gene>
<feature type="domain" description="F-box associated beta-propeller type 1" evidence="1">
    <location>
        <begin position="20"/>
        <end position="298"/>
    </location>
</feature>
<dbReference type="eggNOG" id="ENOG502S2XW">
    <property type="taxonomic scope" value="Eukaryota"/>
</dbReference>
<dbReference type="Pfam" id="PF07734">
    <property type="entry name" value="FBA_1"/>
    <property type="match status" value="1"/>
</dbReference>
<dbReference type="PANTHER" id="PTHR31672">
    <property type="entry name" value="BNACNNG10540D PROTEIN"/>
    <property type="match status" value="1"/>
</dbReference>
<evidence type="ECO:0000259" key="1">
    <source>
        <dbReference type="Pfam" id="PF07734"/>
    </source>
</evidence>
<reference evidence="3" key="1">
    <citation type="submission" date="2013-01" db="EMBL/GenBank/DDBJ databases">
        <title>Draft Genome Sequence of a Mulberry Tree, Morus notabilis C.K. Schneid.</title>
        <authorList>
            <person name="He N."/>
            <person name="Zhao S."/>
        </authorList>
    </citation>
    <scope>NUCLEOTIDE SEQUENCE</scope>
</reference>